<evidence type="ECO:0000313" key="3">
    <source>
        <dbReference type="Proteomes" id="UP000258309"/>
    </source>
</evidence>
<dbReference type="Proteomes" id="UP000258309">
    <property type="component" value="Unassembled WGS sequence"/>
</dbReference>
<sequence length="106" mass="11204">MAGIRVDKELAVAIDAAAGAPELDGHDDEADEVEDKEDEGAEDDDAGEELALGDEETDEYAQDGRGADQHDQQPKVQLDCRPVVLDAHSPDHDLRLGGGGGDHLFG</sequence>
<dbReference type="AlphaFoldDB" id="A0A3E2HLL7"/>
<feature type="non-terminal residue" evidence="2">
    <location>
        <position position="106"/>
    </location>
</feature>
<accession>A0A3E2HLL7</accession>
<protein>
    <submittedName>
        <fullName evidence="2">Uncharacterized protein</fullName>
    </submittedName>
</protein>
<feature type="region of interest" description="Disordered" evidence="1">
    <location>
        <begin position="17"/>
        <end position="106"/>
    </location>
</feature>
<evidence type="ECO:0000256" key="1">
    <source>
        <dbReference type="SAM" id="MobiDB-lite"/>
    </source>
</evidence>
<reference evidence="2 3" key="1">
    <citation type="submission" date="2018-05" db="EMBL/GenBank/DDBJ databases">
        <title>Draft genome sequence of Scytalidium lignicola DSM 105466, a ubiquitous saprotrophic fungus.</title>
        <authorList>
            <person name="Buettner E."/>
            <person name="Gebauer A.M."/>
            <person name="Hofrichter M."/>
            <person name="Liers C."/>
            <person name="Kellner H."/>
        </authorList>
    </citation>
    <scope>NUCLEOTIDE SEQUENCE [LARGE SCALE GENOMIC DNA]</scope>
    <source>
        <strain evidence="2 3">DSM 105466</strain>
    </source>
</reference>
<evidence type="ECO:0000313" key="2">
    <source>
        <dbReference type="EMBL" id="RFU34270.1"/>
    </source>
</evidence>
<feature type="non-terminal residue" evidence="2">
    <location>
        <position position="1"/>
    </location>
</feature>
<name>A0A3E2HLL7_SCYLI</name>
<comment type="caution">
    <text evidence="2">The sequence shown here is derived from an EMBL/GenBank/DDBJ whole genome shotgun (WGS) entry which is preliminary data.</text>
</comment>
<organism evidence="2 3">
    <name type="scientific">Scytalidium lignicola</name>
    <name type="common">Hyphomycete</name>
    <dbReference type="NCBI Taxonomy" id="5539"/>
    <lineage>
        <taxon>Eukaryota</taxon>
        <taxon>Fungi</taxon>
        <taxon>Dikarya</taxon>
        <taxon>Ascomycota</taxon>
        <taxon>Pezizomycotina</taxon>
        <taxon>Leotiomycetes</taxon>
        <taxon>Leotiomycetes incertae sedis</taxon>
        <taxon>Scytalidium</taxon>
    </lineage>
</organism>
<feature type="compositionally biased region" description="Acidic residues" evidence="1">
    <location>
        <begin position="25"/>
        <end position="61"/>
    </location>
</feature>
<feature type="compositionally biased region" description="Gly residues" evidence="1">
    <location>
        <begin position="96"/>
        <end position="106"/>
    </location>
</feature>
<keyword evidence="3" id="KW-1185">Reference proteome</keyword>
<dbReference type="EMBL" id="NCSJ02000023">
    <property type="protein sequence ID" value="RFU34270.1"/>
    <property type="molecule type" value="Genomic_DNA"/>
</dbReference>
<gene>
    <name evidence="2" type="ORF">B7463_g2053</name>
</gene>
<proteinExistence type="predicted"/>